<feature type="domain" description="Ig-like" evidence="8">
    <location>
        <begin position="454"/>
        <end position="544"/>
    </location>
</feature>
<evidence type="ECO:0000259" key="8">
    <source>
        <dbReference type="PROSITE" id="PS50835"/>
    </source>
</evidence>
<dbReference type="SMART" id="SM00409">
    <property type="entry name" value="IG"/>
    <property type="match status" value="8"/>
</dbReference>
<dbReference type="SUPFAM" id="SSF48726">
    <property type="entry name" value="Immunoglobulin"/>
    <property type="match status" value="9"/>
</dbReference>
<dbReference type="SMART" id="SM00408">
    <property type="entry name" value="IGc2"/>
    <property type="match status" value="4"/>
</dbReference>
<dbReference type="CDD" id="cd00063">
    <property type="entry name" value="FN3"/>
    <property type="match status" value="1"/>
</dbReference>
<dbReference type="Gene3D" id="2.60.40.10">
    <property type="entry name" value="Immunoglobulins"/>
    <property type="match status" value="10"/>
</dbReference>
<feature type="transmembrane region" description="Helical" evidence="7">
    <location>
        <begin position="1081"/>
        <end position="1102"/>
    </location>
</feature>
<dbReference type="Pfam" id="PF13927">
    <property type="entry name" value="Ig_3"/>
    <property type="match status" value="2"/>
</dbReference>
<dbReference type="GO" id="GO:0050839">
    <property type="term" value="F:cell adhesion molecule binding"/>
    <property type="evidence" value="ECO:0007669"/>
    <property type="project" value="TreeGrafter"/>
</dbReference>
<keyword evidence="3" id="KW-1015">Disulfide bond</keyword>
<dbReference type="CDD" id="cd00096">
    <property type="entry name" value="Ig"/>
    <property type="match status" value="1"/>
</dbReference>
<feature type="domain" description="Ig-like" evidence="8">
    <location>
        <begin position="48"/>
        <end position="120"/>
    </location>
</feature>
<evidence type="ECO:0000313" key="11">
    <source>
        <dbReference type="WBParaSite" id="scf7180000422020.g8125"/>
    </source>
</evidence>
<dbReference type="GO" id="GO:0005886">
    <property type="term" value="C:plasma membrane"/>
    <property type="evidence" value="ECO:0007669"/>
    <property type="project" value="TreeGrafter"/>
</dbReference>
<evidence type="ECO:0000256" key="5">
    <source>
        <dbReference type="ARBA" id="ARBA00023319"/>
    </source>
</evidence>
<feature type="compositionally biased region" description="Low complexity" evidence="6">
    <location>
        <begin position="1354"/>
        <end position="1366"/>
    </location>
</feature>
<dbReference type="InterPro" id="IPR003599">
    <property type="entry name" value="Ig_sub"/>
</dbReference>
<dbReference type="Pfam" id="PF00047">
    <property type="entry name" value="ig"/>
    <property type="match status" value="1"/>
</dbReference>
<dbReference type="SUPFAM" id="SSF49265">
    <property type="entry name" value="Fibronectin type III"/>
    <property type="match status" value="1"/>
</dbReference>
<feature type="domain" description="Ig-like" evidence="8">
    <location>
        <begin position="661"/>
        <end position="746"/>
    </location>
</feature>
<feature type="region of interest" description="Disordered" evidence="6">
    <location>
        <begin position="1354"/>
        <end position="1381"/>
    </location>
</feature>
<feature type="domain" description="Ig-like" evidence="8">
    <location>
        <begin position="861"/>
        <end position="960"/>
    </location>
</feature>
<feature type="domain" description="Ig-like" evidence="8">
    <location>
        <begin position="249"/>
        <end position="343"/>
    </location>
</feature>
<dbReference type="PROSITE" id="PS50853">
    <property type="entry name" value="FN3"/>
    <property type="match status" value="1"/>
</dbReference>
<evidence type="ECO:0000256" key="3">
    <source>
        <dbReference type="ARBA" id="ARBA00023157"/>
    </source>
</evidence>
<dbReference type="InterPro" id="IPR007110">
    <property type="entry name" value="Ig-like_dom"/>
</dbReference>
<keyword evidence="4" id="KW-0325">Glycoprotein</keyword>
<feature type="domain" description="Ig-like" evidence="8">
    <location>
        <begin position="753"/>
        <end position="826"/>
    </location>
</feature>
<reference evidence="11" key="1">
    <citation type="submission" date="2022-11" db="UniProtKB">
        <authorList>
            <consortium name="WormBaseParasite"/>
        </authorList>
    </citation>
    <scope>IDENTIFICATION</scope>
</reference>
<feature type="domain" description="Ig-like" evidence="8">
    <location>
        <begin position="548"/>
        <end position="642"/>
    </location>
</feature>
<feature type="domain" description="Fibronectin type-III" evidence="9">
    <location>
        <begin position="967"/>
        <end position="1057"/>
    </location>
</feature>
<dbReference type="GO" id="GO:0098609">
    <property type="term" value="P:cell-cell adhesion"/>
    <property type="evidence" value="ECO:0007669"/>
    <property type="project" value="TreeGrafter"/>
</dbReference>
<evidence type="ECO:0000256" key="7">
    <source>
        <dbReference type="SAM" id="Phobius"/>
    </source>
</evidence>
<keyword evidence="7" id="KW-1133">Transmembrane helix</keyword>
<organism evidence="10 11">
    <name type="scientific">Meloidogyne floridensis</name>
    <dbReference type="NCBI Taxonomy" id="298350"/>
    <lineage>
        <taxon>Eukaryota</taxon>
        <taxon>Metazoa</taxon>
        <taxon>Ecdysozoa</taxon>
        <taxon>Nematoda</taxon>
        <taxon>Chromadorea</taxon>
        <taxon>Rhabditida</taxon>
        <taxon>Tylenchina</taxon>
        <taxon>Tylenchomorpha</taxon>
        <taxon>Tylenchoidea</taxon>
        <taxon>Meloidogynidae</taxon>
        <taxon>Meloidogyninae</taxon>
        <taxon>Meloidogyne</taxon>
    </lineage>
</organism>
<dbReference type="InterPro" id="IPR013151">
    <property type="entry name" value="Immunoglobulin_dom"/>
</dbReference>
<feature type="domain" description="Ig-like" evidence="8">
    <location>
        <begin position="349"/>
        <end position="445"/>
    </location>
</feature>
<dbReference type="InterPro" id="IPR036179">
    <property type="entry name" value="Ig-like_dom_sf"/>
</dbReference>
<evidence type="ECO:0000256" key="6">
    <source>
        <dbReference type="SAM" id="MobiDB-lite"/>
    </source>
</evidence>
<dbReference type="GO" id="GO:0005911">
    <property type="term" value="C:cell-cell junction"/>
    <property type="evidence" value="ECO:0007669"/>
    <property type="project" value="TreeGrafter"/>
</dbReference>
<dbReference type="InterPro" id="IPR013783">
    <property type="entry name" value="Ig-like_fold"/>
</dbReference>
<sequence length="1381" mass="153371">MPLILNLLNLFSSKIHLVLFTLWLYSLRVETRKIHFKELPKNYSAIIGSDILLECSIAQTDSPFQIQWYTKDRIMDKEKDDDIVPGFSGRYKLLKESNDELNLAISNLTLDDDGKFQCQVIGPNGVFLRSHDFVEVLVPPRIVRFENFQSGQTLVVNEGSQINLTCVSEQSKPQADLNIFLNGKKATENIFRNFISLKNGTINTFASLVLRPGKIHHNIVISCEATHSETSTKMRDFITLDVYYSSDRPKIDLIGGTNGGDTPLLAGQNITLLCIAEGGNPPPQLLWSTNQKGQLNSTFVYDESSQITQNELPFILSGADNDVTFECTSQSHSNMTPLISRITLHVDYPPANVFLYGNTVVRKGEALTMSCTSSVSSPAATITWQINGSPTQKQIQHKTKQLQGFVTQSNITIDSTMLLHGQNEILVACIASNGVELPVQKSHIIRVLSPPSHPVISESETNTVPLEGVLYNLTCESQGGHPFATISWFRGVEKLKETENTLNGDSSISTLTLLLDRAMNGQQIRCEAENGATDLPLIAKKNLVVLFPPIQVRVKPTRNVHMIANSPTELSCSIPSSNPMAELSWEFPNTVDKQLTISRNGEQIRKSSKPVGEYHGYETENIIQFTPTEAMDGAEVRCIASHHLWNEKKYGTFALDIKYPPRIPIEGQMSILVREGQSFEENITIYANPRVNAYAWRKDGFTIDRSIGTIFVRQSVIGGIGVTKEDTGIYTLLVSNGVGTANATISLVVEYSARIVRINNPVIASIGEDIVLECEVDGNPLKLGMIRWFRGQEEVKPFVLEQHRSVLRIIATHENSGAYTCLVDNGIGKYFGPNEILRDMEPSQKCSPNSSIAYLLVRRAPEIVKRPGFNRAAGPLGGKATLRCRASAVPNAEFNWGIEDEGHMIHHNTTKYRFFDTQLDHTTFQSTLTILNLDERDYNRRYRCRAFNRLGHAHSFISVGPPSAPEQPSEIEIINITNTSASISWIPGFDGGSEQLFELIYQDMDENQLFTLNTSLSNIILNDLKTKHGYSLQIRAINARGDISDLTQPLMFHTLEEMPLNNGGIGDNMLLKKRPISHSTIIALIFGLLGLLLLNIILICYLNRRNKRRKILARNSQQQQNGSSSTGSGGSGRTIQIYGTMNALQNNFQHHQPQIIQPQHNGRNGSICNHSDVQIVQQDQSFIEDTQSAQTEVPSTYYSNGGNALIHHDLQQQHFYNQNNCVISEDPLADHYARFQRQDIQNVNFNNQNGLVNFSSMGPVFDKNLSYQALPNPDPYPYNNGSIDGRQYSGYVPSGVSYVANPTTTDSFNNNINGTCSSNNNSLQRRTTTLMRTFQDYNNGGVVNYDTSSTVKGSKGVGSRSIISGRDSIRGGGSAGGGEFL</sequence>
<evidence type="ECO:0000256" key="1">
    <source>
        <dbReference type="ARBA" id="ARBA00004479"/>
    </source>
</evidence>
<name>A0A915P1P4_9BILA</name>
<dbReference type="InterPro" id="IPR013162">
    <property type="entry name" value="CD80_C2-set"/>
</dbReference>
<dbReference type="Proteomes" id="UP000887560">
    <property type="component" value="Unplaced"/>
</dbReference>
<comment type="subcellular location">
    <subcellularLocation>
        <location evidence="1">Membrane</location>
        <topology evidence="1">Single-pass type I membrane protein</topology>
    </subcellularLocation>
</comment>
<dbReference type="InterPro" id="IPR051275">
    <property type="entry name" value="Cell_adhesion_signaling"/>
</dbReference>
<keyword evidence="10" id="KW-1185">Reference proteome</keyword>
<keyword evidence="7" id="KW-0812">Transmembrane</keyword>
<feature type="compositionally biased region" description="Low complexity" evidence="6">
    <location>
        <begin position="1114"/>
        <end position="1126"/>
    </location>
</feature>
<feature type="region of interest" description="Disordered" evidence="6">
    <location>
        <begin position="1113"/>
        <end position="1132"/>
    </location>
</feature>
<dbReference type="WBParaSite" id="scf7180000422020.g8125">
    <property type="protein sequence ID" value="scf7180000422020.g8125"/>
    <property type="gene ID" value="scf7180000422020.g8125"/>
</dbReference>
<dbReference type="InterPro" id="IPR003961">
    <property type="entry name" value="FN3_dom"/>
</dbReference>
<dbReference type="PANTHER" id="PTHR11640">
    <property type="entry name" value="NEPHRIN"/>
    <property type="match status" value="1"/>
</dbReference>
<dbReference type="PROSITE" id="PS50835">
    <property type="entry name" value="IG_LIKE"/>
    <property type="match status" value="9"/>
</dbReference>
<evidence type="ECO:0000313" key="10">
    <source>
        <dbReference type="Proteomes" id="UP000887560"/>
    </source>
</evidence>
<dbReference type="PANTHER" id="PTHR11640:SF31">
    <property type="entry name" value="IRREGULAR CHIASM C-ROUGHEST PROTEIN-RELATED"/>
    <property type="match status" value="1"/>
</dbReference>
<dbReference type="InterPro" id="IPR003598">
    <property type="entry name" value="Ig_sub2"/>
</dbReference>
<dbReference type="Pfam" id="PF00041">
    <property type="entry name" value="fn3"/>
    <property type="match status" value="1"/>
</dbReference>
<dbReference type="SMART" id="SM00060">
    <property type="entry name" value="FN3"/>
    <property type="match status" value="1"/>
</dbReference>
<keyword evidence="5" id="KW-0393">Immunoglobulin domain</keyword>
<proteinExistence type="predicted"/>
<evidence type="ECO:0000256" key="2">
    <source>
        <dbReference type="ARBA" id="ARBA00023136"/>
    </source>
</evidence>
<dbReference type="InterPro" id="IPR036116">
    <property type="entry name" value="FN3_sf"/>
</dbReference>
<evidence type="ECO:0000259" key="9">
    <source>
        <dbReference type="PROSITE" id="PS50853"/>
    </source>
</evidence>
<protein>
    <submittedName>
        <fullName evidence="11">Nephrin</fullName>
    </submittedName>
</protein>
<keyword evidence="2 7" id="KW-0472">Membrane</keyword>
<evidence type="ECO:0000256" key="4">
    <source>
        <dbReference type="ARBA" id="ARBA00023180"/>
    </source>
</evidence>
<feature type="compositionally biased region" description="Gly residues" evidence="6">
    <location>
        <begin position="1370"/>
        <end position="1381"/>
    </location>
</feature>
<accession>A0A915P1P4</accession>
<feature type="domain" description="Ig-like" evidence="8">
    <location>
        <begin position="140"/>
        <end position="239"/>
    </location>
</feature>
<dbReference type="Pfam" id="PF08205">
    <property type="entry name" value="C2-set_2"/>
    <property type="match status" value="3"/>
</dbReference>